<dbReference type="InterPro" id="IPR004274">
    <property type="entry name" value="FCP1_dom"/>
</dbReference>
<evidence type="ECO:0000256" key="1">
    <source>
        <dbReference type="ARBA" id="ARBA00004123"/>
    </source>
</evidence>
<accession>A0AAU9RC17</accession>
<gene>
    <name evidence="8" type="ORF">TAV2_LOCUS3915</name>
</gene>
<reference evidence="8 9" key="1">
    <citation type="submission" date="2022-03" db="EMBL/GenBank/DDBJ databases">
        <authorList>
            <person name="Nunn A."/>
            <person name="Chopra R."/>
            <person name="Nunn A."/>
            <person name="Contreras Garrido A."/>
        </authorList>
    </citation>
    <scope>NUCLEOTIDE SEQUENCE [LARGE SCALE GENOMIC DNA]</scope>
</reference>
<evidence type="ECO:0000313" key="8">
    <source>
        <dbReference type="EMBL" id="CAH2035151.1"/>
    </source>
</evidence>
<dbReference type="EC" id="3.1.3.16" evidence="6"/>
<keyword evidence="2 6" id="KW-0378">Hydrolase</keyword>
<dbReference type="InterPro" id="IPR036412">
    <property type="entry name" value="HAD-like_sf"/>
</dbReference>
<dbReference type="SMART" id="SM00577">
    <property type="entry name" value="CPDc"/>
    <property type="match status" value="1"/>
</dbReference>
<dbReference type="InterPro" id="IPR039189">
    <property type="entry name" value="Fcp1"/>
</dbReference>
<dbReference type="AlphaFoldDB" id="A0AAU9RC17"/>
<dbReference type="Gene3D" id="3.40.50.1000">
    <property type="entry name" value="HAD superfamily/HAD-like"/>
    <property type="match status" value="1"/>
</dbReference>
<dbReference type="FunFam" id="3.40.50.1000:FF:000235">
    <property type="entry name" value="Haloacid dehalogenase-like hydrolase (HAD) superfamily protein"/>
    <property type="match status" value="1"/>
</dbReference>
<comment type="subcellular location">
    <subcellularLocation>
        <location evidence="1 6">Nucleus</location>
    </subcellularLocation>
</comment>
<dbReference type="GO" id="GO:0005634">
    <property type="term" value="C:nucleus"/>
    <property type="evidence" value="ECO:0007669"/>
    <property type="project" value="UniProtKB-SubCell"/>
</dbReference>
<evidence type="ECO:0000256" key="4">
    <source>
        <dbReference type="ARBA" id="ARBA00047761"/>
    </source>
</evidence>
<dbReference type="PANTHER" id="PTHR23081:SF21">
    <property type="entry name" value="RNA POLYMERASE II C-TERMINAL DOMAIN PHOSPHATASE-LIKE-RELATED"/>
    <property type="match status" value="1"/>
</dbReference>
<dbReference type="Pfam" id="PF03031">
    <property type="entry name" value="NIF"/>
    <property type="match status" value="1"/>
</dbReference>
<evidence type="ECO:0000256" key="3">
    <source>
        <dbReference type="ARBA" id="ARBA00023242"/>
    </source>
</evidence>
<evidence type="ECO:0000259" key="7">
    <source>
        <dbReference type="PROSITE" id="PS50969"/>
    </source>
</evidence>
<comment type="catalytic activity">
    <reaction evidence="5 6">
        <text>O-phospho-L-threonyl-[protein] + H2O = L-threonyl-[protein] + phosphate</text>
        <dbReference type="Rhea" id="RHEA:47004"/>
        <dbReference type="Rhea" id="RHEA-COMP:11060"/>
        <dbReference type="Rhea" id="RHEA-COMP:11605"/>
        <dbReference type="ChEBI" id="CHEBI:15377"/>
        <dbReference type="ChEBI" id="CHEBI:30013"/>
        <dbReference type="ChEBI" id="CHEBI:43474"/>
        <dbReference type="ChEBI" id="CHEBI:61977"/>
        <dbReference type="EC" id="3.1.3.16"/>
    </reaction>
</comment>
<dbReference type="InterPro" id="IPR011947">
    <property type="entry name" value="FCP1_euk"/>
</dbReference>
<dbReference type="PROSITE" id="PS50969">
    <property type="entry name" value="FCP1"/>
    <property type="match status" value="1"/>
</dbReference>
<evidence type="ECO:0000256" key="6">
    <source>
        <dbReference type="RuleBase" id="RU366066"/>
    </source>
</evidence>
<comment type="function">
    <text evidence="6">This promotes the activity of RNA polymerase II.</text>
</comment>
<organism evidence="8 9">
    <name type="scientific">Thlaspi arvense</name>
    <name type="common">Field penny-cress</name>
    <dbReference type="NCBI Taxonomy" id="13288"/>
    <lineage>
        <taxon>Eukaryota</taxon>
        <taxon>Viridiplantae</taxon>
        <taxon>Streptophyta</taxon>
        <taxon>Embryophyta</taxon>
        <taxon>Tracheophyta</taxon>
        <taxon>Spermatophyta</taxon>
        <taxon>Magnoliopsida</taxon>
        <taxon>eudicotyledons</taxon>
        <taxon>Gunneridae</taxon>
        <taxon>Pentapetalae</taxon>
        <taxon>rosids</taxon>
        <taxon>malvids</taxon>
        <taxon>Brassicales</taxon>
        <taxon>Brassicaceae</taxon>
        <taxon>Thlaspideae</taxon>
        <taxon>Thlaspi</taxon>
    </lineage>
</organism>
<dbReference type="InterPro" id="IPR023214">
    <property type="entry name" value="HAD_sf"/>
</dbReference>
<dbReference type="EMBL" id="OU466857">
    <property type="protein sequence ID" value="CAH2035151.1"/>
    <property type="molecule type" value="Genomic_DNA"/>
</dbReference>
<proteinExistence type="predicted"/>
<evidence type="ECO:0000256" key="5">
    <source>
        <dbReference type="ARBA" id="ARBA00048336"/>
    </source>
</evidence>
<keyword evidence="9" id="KW-1185">Reference proteome</keyword>
<protein>
    <recommendedName>
        <fullName evidence="6">RNA polymerase II C-terminal domain phosphatase-like</fullName>
        <ecNumber evidence="6">3.1.3.16</ecNumber>
    </recommendedName>
</protein>
<feature type="domain" description="FCP1 homology" evidence="7">
    <location>
        <begin position="79"/>
        <end position="261"/>
    </location>
</feature>
<sequence length="302" mass="34991">MSLVQNPSLGFEPAIKESSSSPFRISCGHWYVRHGVCIACESTVDKREGRPFDYLEQGLQLSHEAVAFTKRSATRFHCLKEKKLHLVLDLDHTLLHSTEVSYLSQAEKYLIEEADSTSREDLCKLDAEYLTKLRPFLRSFLKEASEMFTMYVYTMGNRDYAKAVLELVDPKRIYFGERVITRDESPYMKTLDLVLSEERGVVIVDDTPDVWTHHHKSNLVEISKYNYFRVDGLPEESTSYSEEKRDESENDGGLANVLKLLKEVHCGFFSVKEDQFESQDVRFLLQEIYFKFAKEDYAVSVL</sequence>
<dbReference type="GO" id="GO:0008420">
    <property type="term" value="F:RNA polymerase II CTD heptapeptide repeat phosphatase activity"/>
    <property type="evidence" value="ECO:0007669"/>
    <property type="project" value="UniProtKB-UniRule"/>
</dbReference>
<name>A0AAU9RC17_THLAR</name>
<dbReference type="Proteomes" id="UP000836841">
    <property type="component" value="Chromosome 1"/>
</dbReference>
<keyword evidence="3 6" id="KW-0539">Nucleus</keyword>
<evidence type="ECO:0000256" key="2">
    <source>
        <dbReference type="ARBA" id="ARBA00022801"/>
    </source>
</evidence>
<dbReference type="SUPFAM" id="SSF56784">
    <property type="entry name" value="HAD-like"/>
    <property type="match status" value="1"/>
</dbReference>
<dbReference type="NCBIfam" id="TIGR02250">
    <property type="entry name" value="FCP1_euk"/>
    <property type="match status" value="1"/>
</dbReference>
<comment type="catalytic activity">
    <reaction evidence="4 6">
        <text>O-phospho-L-seryl-[protein] + H2O = L-seryl-[protein] + phosphate</text>
        <dbReference type="Rhea" id="RHEA:20629"/>
        <dbReference type="Rhea" id="RHEA-COMP:9863"/>
        <dbReference type="Rhea" id="RHEA-COMP:11604"/>
        <dbReference type="ChEBI" id="CHEBI:15377"/>
        <dbReference type="ChEBI" id="CHEBI:29999"/>
        <dbReference type="ChEBI" id="CHEBI:43474"/>
        <dbReference type="ChEBI" id="CHEBI:83421"/>
        <dbReference type="EC" id="3.1.3.16"/>
    </reaction>
</comment>
<dbReference type="CDD" id="cd07521">
    <property type="entry name" value="HAD_FCP1-like"/>
    <property type="match status" value="1"/>
</dbReference>
<dbReference type="PANTHER" id="PTHR23081">
    <property type="entry name" value="RNA POLYMERASE II CTD PHOSPHATASE"/>
    <property type="match status" value="1"/>
</dbReference>
<evidence type="ECO:0000313" key="9">
    <source>
        <dbReference type="Proteomes" id="UP000836841"/>
    </source>
</evidence>